<gene>
    <name evidence="1" type="ORF">BMI79_03070</name>
</gene>
<name>A0A1S8CR14_9GAMM</name>
<sequence>MRILRLEDYGPFVALKFRGYEKALADHRKAKAAKKRAETEEKEEQFFYVDDRIMQPYLLATALLFQSFTSGAKRSKTSGHTVA</sequence>
<dbReference type="AlphaFoldDB" id="A0A1S8CR14"/>
<keyword evidence="2" id="KW-1185">Reference proteome</keyword>
<comment type="caution">
    <text evidence="1">The sequence shown here is derived from an EMBL/GenBank/DDBJ whole genome shotgun (WGS) entry which is preliminary data.</text>
</comment>
<evidence type="ECO:0000313" key="2">
    <source>
        <dbReference type="Proteomes" id="UP000216021"/>
    </source>
</evidence>
<dbReference type="Proteomes" id="UP000216021">
    <property type="component" value="Unassembled WGS sequence"/>
</dbReference>
<accession>A0A1S8CR14</accession>
<protein>
    <submittedName>
        <fullName evidence="1">Uncharacterized protein</fullName>
    </submittedName>
</protein>
<proteinExistence type="predicted"/>
<evidence type="ECO:0000313" key="1">
    <source>
        <dbReference type="EMBL" id="OMQ27320.1"/>
    </source>
</evidence>
<organism evidence="1 2">
    <name type="scientific">Serratia oryzae</name>
    <dbReference type="NCBI Taxonomy" id="2034155"/>
    <lineage>
        <taxon>Bacteria</taxon>
        <taxon>Pseudomonadati</taxon>
        <taxon>Pseudomonadota</taxon>
        <taxon>Gammaproteobacteria</taxon>
        <taxon>Enterobacterales</taxon>
        <taxon>Yersiniaceae</taxon>
        <taxon>Serratia</taxon>
    </lineage>
</organism>
<reference evidence="1 2" key="1">
    <citation type="submission" date="2016-11" db="EMBL/GenBank/DDBJ databases">
        <title>Rahnella oryzae sp. nov., isolated from rice root.</title>
        <authorList>
            <person name="Zhang X.-X."/>
            <person name="Zhang J."/>
        </authorList>
    </citation>
    <scope>NUCLEOTIDE SEQUENCE [LARGE SCALE GENOMIC DNA]</scope>
    <source>
        <strain evidence="1 2">J11-6</strain>
    </source>
</reference>
<dbReference type="EMBL" id="MOXD01000001">
    <property type="protein sequence ID" value="OMQ27320.1"/>
    <property type="molecule type" value="Genomic_DNA"/>
</dbReference>